<evidence type="ECO:0000313" key="2">
    <source>
        <dbReference type="Proteomes" id="UP000662572"/>
    </source>
</evidence>
<protein>
    <submittedName>
        <fullName evidence="1">Uncharacterized protein</fullName>
    </submittedName>
</protein>
<name>A0A918USV5_9CAUL</name>
<dbReference type="Proteomes" id="UP000662572">
    <property type="component" value="Unassembled WGS sequence"/>
</dbReference>
<comment type="caution">
    <text evidence="1">The sequence shown here is derived from an EMBL/GenBank/DDBJ whole genome shotgun (WGS) entry which is preliminary data.</text>
</comment>
<evidence type="ECO:0000313" key="1">
    <source>
        <dbReference type="EMBL" id="GGZ30947.1"/>
    </source>
</evidence>
<organism evidence="1 2">
    <name type="scientific">Asticcacaulis endophyticus</name>
    <dbReference type="NCBI Taxonomy" id="1395890"/>
    <lineage>
        <taxon>Bacteria</taxon>
        <taxon>Pseudomonadati</taxon>
        <taxon>Pseudomonadota</taxon>
        <taxon>Alphaproteobacteria</taxon>
        <taxon>Caulobacterales</taxon>
        <taxon>Caulobacteraceae</taxon>
        <taxon>Asticcacaulis</taxon>
    </lineage>
</organism>
<reference evidence="1" key="2">
    <citation type="submission" date="2020-09" db="EMBL/GenBank/DDBJ databases">
        <authorList>
            <person name="Sun Q."/>
            <person name="Kim S."/>
        </authorList>
    </citation>
    <scope>NUCLEOTIDE SEQUENCE</scope>
    <source>
        <strain evidence="1">KCTC 32296</strain>
    </source>
</reference>
<gene>
    <name evidence="1" type="ORF">GCM10011273_16800</name>
</gene>
<dbReference type="Gene3D" id="3.40.190.10">
    <property type="entry name" value="Periplasmic binding protein-like II"/>
    <property type="match status" value="1"/>
</dbReference>
<sequence length="168" mass="18205">MLTNTIPLVASDTIYFTHDDVSAFDARFHALGFKAKSLSSEPNPQLRAQSQTHDIRNLIRQVDAVTALSAIAEGHDRVAIVDIAADQSAKLQVTTVHRHLLSDHPELIEAYFDVTGRGEHNLSDERITNLQHIADEGFAIGVLSAPVNVATFIRSTPHGSGFATEAVA</sequence>
<reference evidence="1" key="1">
    <citation type="journal article" date="2014" name="Int. J. Syst. Evol. Microbiol.">
        <title>Complete genome sequence of Corynebacterium casei LMG S-19264T (=DSM 44701T), isolated from a smear-ripened cheese.</title>
        <authorList>
            <consortium name="US DOE Joint Genome Institute (JGI-PGF)"/>
            <person name="Walter F."/>
            <person name="Albersmeier A."/>
            <person name="Kalinowski J."/>
            <person name="Ruckert C."/>
        </authorList>
    </citation>
    <scope>NUCLEOTIDE SEQUENCE</scope>
    <source>
        <strain evidence="1">KCTC 32296</strain>
    </source>
</reference>
<dbReference type="EMBL" id="BMZB01000001">
    <property type="protein sequence ID" value="GGZ30947.1"/>
    <property type="molecule type" value="Genomic_DNA"/>
</dbReference>
<dbReference type="AlphaFoldDB" id="A0A918USV5"/>
<accession>A0A918USV5</accession>
<dbReference type="RefSeq" id="WP_189485902.1">
    <property type="nucleotide sequence ID" value="NZ_BMZB01000001.1"/>
</dbReference>
<keyword evidence="2" id="KW-1185">Reference proteome</keyword>
<proteinExistence type="predicted"/>